<organism evidence="1 2">
    <name type="scientific">Actinomycetospora aurantiaca</name>
    <dbReference type="NCBI Taxonomy" id="3129233"/>
    <lineage>
        <taxon>Bacteria</taxon>
        <taxon>Bacillati</taxon>
        <taxon>Actinomycetota</taxon>
        <taxon>Actinomycetes</taxon>
        <taxon>Pseudonocardiales</taxon>
        <taxon>Pseudonocardiaceae</taxon>
        <taxon>Actinomycetospora</taxon>
    </lineage>
</organism>
<sequence>MSSEKARVDFWFDPLCPFAWITSRWVLEVEKVRDIEVAWHVMSLSVLNSGRDLDEKYQSMMDEGWKPVRVCIAAAQRHGDEILAPLYTAMGTKIHNEGNKDFDDVIAKSLDEVGLEADLAKAATSTDYDDALKKSHHEGMDPVGMDVGTPVIHVEGSAFFGPVMTRIPKGEQAGQVWDGAKLLAGYEYFYELKRTRDTELSFD</sequence>
<name>A0ABU8MJ76_9PSEU</name>
<comment type="caution">
    <text evidence="1">The sequence shown here is derived from an EMBL/GenBank/DDBJ whole genome shotgun (WGS) entry which is preliminary data.</text>
</comment>
<gene>
    <name evidence="1" type="ORF">WCD74_04470</name>
</gene>
<accession>A0ABU8MJ76</accession>
<dbReference type="InterPro" id="IPR053977">
    <property type="entry name" value="Rv2466c-like"/>
</dbReference>
<dbReference type="InterPro" id="IPR036249">
    <property type="entry name" value="Thioredoxin-like_sf"/>
</dbReference>
<dbReference type="RefSeq" id="WP_337693612.1">
    <property type="nucleotide sequence ID" value="NZ_JBBEGN010000001.1"/>
</dbReference>
<dbReference type="Proteomes" id="UP001385809">
    <property type="component" value="Unassembled WGS sequence"/>
</dbReference>
<dbReference type="Pfam" id="PF22234">
    <property type="entry name" value="Rv2466c-like"/>
    <property type="match status" value="1"/>
</dbReference>
<dbReference type="EMBL" id="JBBEGN010000001">
    <property type="protein sequence ID" value="MEJ2867006.1"/>
    <property type="molecule type" value="Genomic_DNA"/>
</dbReference>
<keyword evidence="2" id="KW-1185">Reference proteome</keyword>
<dbReference type="SUPFAM" id="SSF52833">
    <property type="entry name" value="Thioredoxin-like"/>
    <property type="match status" value="1"/>
</dbReference>
<dbReference type="Gene3D" id="3.40.30.10">
    <property type="entry name" value="Glutaredoxin"/>
    <property type="match status" value="1"/>
</dbReference>
<protein>
    <submittedName>
        <fullName evidence="1">DsbA family protein</fullName>
    </submittedName>
</protein>
<evidence type="ECO:0000313" key="1">
    <source>
        <dbReference type="EMBL" id="MEJ2867006.1"/>
    </source>
</evidence>
<proteinExistence type="predicted"/>
<reference evidence="1 2" key="1">
    <citation type="submission" date="2024-03" db="EMBL/GenBank/DDBJ databases">
        <title>Actinomycetospora sp. OC33-EN08, a novel actinomycete isolated from wild orchid (Aerides multiflora).</title>
        <authorList>
            <person name="Suriyachadkun C."/>
        </authorList>
    </citation>
    <scope>NUCLEOTIDE SEQUENCE [LARGE SCALE GENOMIC DNA]</scope>
    <source>
        <strain evidence="1 2">OC33-EN08</strain>
    </source>
</reference>
<evidence type="ECO:0000313" key="2">
    <source>
        <dbReference type="Proteomes" id="UP001385809"/>
    </source>
</evidence>